<feature type="transmembrane region" description="Helical" evidence="2">
    <location>
        <begin position="12"/>
        <end position="28"/>
    </location>
</feature>
<dbReference type="Pfam" id="PF13559">
    <property type="entry name" value="DUF4129"/>
    <property type="match status" value="1"/>
</dbReference>
<feature type="region of interest" description="Disordered" evidence="1">
    <location>
        <begin position="543"/>
        <end position="582"/>
    </location>
</feature>
<dbReference type="SUPFAM" id="SSF54001">
    <property type="entry name" value="Cysteine proteinases"/>
    <property type="match status" value="1"/>
</dbReference>
<feature type="transmembrane region" description="Helical" evidence="2">
    <location>
        <begin position="34"/>
        <end position="54"/>
    </location>
</feature>
<dbReference type="InterPro" id="IPR038765">
    <property type="entry name" value="Papain-like_cys_pep_sf"/>
</dbReference>
<keyword evidence="2" id="KW-1133">Transmembrane helix</keyword>
<accession>A0ABQ0BP28</accession>
<evidence type="ECO:0000313" key="4">
    <source>
        <dbReference type="EMBL" id="GAA6498280.1"/>
    </source>
</evidence>
<dbReference type="PANTHER" id="PTHR42736:SF1">
    <property type="entry name" value="PROTEIN-GLUTAMINE GAMMA-GLUTAMYLTRANSFERASE"/>
    <property type="match status" value="1"/>
</dbReference>
<dbReference type="Gene3D" id="3.10.620.30">
    <property type="match status" value="1"/>
</dbReference>
<gene>
    <name evidence="4" type="ORF">K340107D12_10960</name>
</gene>
<feature type="transmembrane region" description="Helical" evidence="2">
    <location>
        <begin position="168"/>
        <end position="187"/>
    </location>
</feature>
<feature type="compositionally biased region" description="Polar residues" evidence="1">
    <location>
        <begin position="565"/>
        <end position="582"/>
    </location>
</feature>
<keyword evidence="2" id="KW-0472">Membrane</keyword>
<dbReference type="Pfam" id="PF01841">
    <property type="entry name" value="Transglut_core"/>
    <property type="match status" value="1"/>
</dbReference>
<feature type="transmembrane region" description="Helical" evidence="2">
    <location>
        <begin position="89"/>
        <end position="108"/>
    </location>
</feature>
<dbReference type="InterPro" id="IPR025403">
    <property type="entry name" value="TgpA-like_C"/>
</dbReference>
<dbReference type="Proteomes" id="UP001600941">
    <property type="component" value="Unassembled WGS sequence"/>
</dbReference>
<dbReference type="RefSeq" id="WP_227210821.1">
    <property type="nucleotide sequence ID" value="NZ_BAABZQ010000001.1"/>
</dbReference>
<dbReference type="PANTHER" id="PTHR42736">
    <property type="entry name" value="PROTEIN-GLUTAMINE GAMMA-GLUTAMYLTRANSFERASE"/>
    <property type="match status" value="1"/>
</dbReference>
<name>A0ABQ0BP28_9FIRM</name>
<evidence type="ECO:0000256" key="2">
    <source>
        <dbReference type="SAM" id="Phobius"/>
    </source>
</evidence>
<evidence type="ECO:0000256" key="1">
    <source>
        <dbReference type="SAM" id="MobiDB-lite"/>
    </source>
</evidence>
<dbReference type="EMBL" id="BAABZQ010000001">
    <property type="protein sequence ID" value="GAA6498280.1"/>
    <property type="molecule type" value="Genomic_DNA"/>
</dbReference>
<sequence length="733" mass="81965">MKKYREFIGKYYESIHGACLCTGLLLLADSFWVLHWPALLLSAGAVLFSLLLHYAVQKDIVIPAGCILLILHVILLIFFFMTGRDLYTILPYIQMEAACIGGSVLCLFAVRHLFLTFPILLAEITCLFYYGAVGVPLSKWNICLIFFCCLLFLAEAAGKKRGIGKQEVFFLSPLFLACLILICLLPVKSTPIRWETVRKAAGAVQEKANALLVNLDYLFSGASNIYALSETGYGSEGVLGGSLIRSDKPQISVTGTMTKSPLYLAGTIYDTYDGTSWKPEEPTGQERGKEYQEQYRTINEALSVSGLTDTEIRSLTHVCSIEIKFEGLKTQSLFHAPNTWKFQLPSSLKPEAHGGNLLLPKPKGVGFVYGLQYVELNYKSENFQKLLAVRGDFDRDNTRRSRIFEDCTLLPEDLPPRVYELADEITRDCETPYEELEAIRTYLLGYSYSTTTEVLEEGRDFADCFLFDTKSGYCTSFATAMAVLGRCRGIPTRYVEGFATDQTCSVEDTEIHLGGSSAHAWAEAYLEPVGWIPFDSTPGYSANTASPWEDETSKDSSLPAPAGPENSSPHMETEDNGNTASVRDTETEEPFYKSFLLILLKLLPLLLLLTAACILAGAVLLFRKFMQRRAYAAMDSYGKMLFLMDKLFLLGRLSGIPFEDGETLLQYEEKAAGTLDVPGTALTEIFRMFREIRYGGRESGPETILYLNNYIHALEIQYLQGCSRTKRLLYRLK</sequence>
<keyword evidence="5" id="KW-1185">Reference proteome</keyword>
<feature type="transmembrane region" description="Helical" evidence="2">
    <location>
        <begin position="595"/>
        <end position="622"/>
    </location>
</feature>
<keyword evidence="2" id="KW-0812">Transmembrane</keyword>
<feature type="transmembrane region" description="Helical" evidence="2">
    <location>
        <begin position="138"/>
        <end position="156"/>
    </location>
</feature>
<evidence type="ECO:0000259" key="3">
    <source>
        <dbReference type="SMART" id="SM00460"/>
    </source>
</evidence>
<organism evidence="4 5">
    <name type="scientific">Blautia parvula</name>
    <dbReference type="NCBI Taxonomy" id="2877527"/>
    <lineage>
        <taxon>Bacteria</taxon>
        <taxon>Bacillati</taxon>
        <taxon>Bacillota</taxon>
        <taxon>Clostridia</taxon>
        <taxon>Lachnospirales</taxon>
        <taxon>Lachnospiraceae</taxon>
        <taxon>Blautia</taxon>
    </lineage>
</organism>
<reference evidence="4 5" key="1">
    <citation type="submission" date="2024-04" db="EMBL/GenBank/DDBJ databases">
        <title>Defined microbial consortia suppress multidrug-resistant proinflammatory Enterobacteriaceae via ecological control.</title>
        <authorList>
            <person name="Furuichi M."/>
            <person name="Kawaguchi T."/>
            <person name="Pust M."/>
            <person name="Yasuma K."/>
            <person name="Plichta D."/>
            <person name="Hasegawa N."/>
            <person name="Ohya T."/>
            <person name="Bhattarai S."/>
            <person name="Sasajima S."/>
            <person name="Aoto Y."/>
            <person name="Tuganbaev T."/>
            <person name="Yaginuma M."/>
            <person name="Ueda M."/>
            <person name="Okahashi N."/>
            <person name="Amafuji K."/>
            <person name="Kiridooshi Y."/>
            <person name="Sugita K."/>
            <person name="Strazar M."/>
            <person name="Skelly A."/>
            <person name="Suda W."/>
            <person name="Hattori M."/>
            <person name="Nakamoto N."/>
            <person name="Caballero S."/>
            <person name="Norman J."/>
            <person name="Olle B."/>
            <person name="Tanoue T."/>
            <person name="Arita M."/>
            <person name="Bucci V."/>
            <person name="Atarashi K."/>
            <person name="Xavier R."/>
            <person name="Honda K."/>
        </authorList>
    </citation>
    <scope>NUCLEOTIDE SEQUENCE [LARGE SCALE GENOMIC DNA]</scope>
    <source>
        <strain evidence="5">k34-0107-D12</strain>
    </source>
</reference>
<dbReference type="InterPro" id="IPR002931">
    <property type="entry name" value="Transglutaminase-like"/>
</dbReference>
<protein>
    <recommendedName>
        <fullName evidence="3">Transglutaminase-like domain-containing protein</fullName>
    </recommendedName>
</protein>
<comment type="caution">
    <text evidence="4">The sequence shown here is derived from an EMBL/GenBank/DDBJ whole genome shotgun (WGS) entry which is preliminary data.</text>
</comment>
<dbReference type="SMART" id="SM00460">
    <property type="entry name" value="TGc"/>
    <property type="match status" value="1"/>
</dbReference>
<feature type="transmembrane region" description="Helical" evidence="2">
    <location>
        <begin position="113"/>
        <end position="132"/>
    </location>
</feature>
<feature type="domain" description="Transglutaminase-like" evidence="3">
    <location>
        <begin position="466"/>
        <end position="538"/>
    </location>
</feature>
<dbReference type="InterPro" id="IPR052901">
    <property type="entry name" value="Bact_TGase-like"/>
</dbReference>
<proteinExistence type="predicted"/>
<feature type="transmembrane region" description="Helical" evidence="2">
    <location>
        <begin position="61"/>
        <end position="83"/>
    </location>
</feature>
<evidence type="ECO:0000313" key="5">
    <source>
        <dbReference type="Proteomes" id="UP001600941"/>
    </source>
</evidence>